<protein>
    <recommendedName>
        <fullName evidence="1">C2H2-type domain-containing protein</fullName>
    </recommendedName>
</protein>
<dbReference type="Proteomes" id="UP001597187">
    <property type="component" value="Unassembled WGS sequence"/>
</dbReference>
<evidence type="ECO:0000259" key="1">
    <source>
        <dbReference type="PROSITE" id="PS50157"/>
    </source>
</evidence>
<evidence type="ECO:0000313" key="3">
    <source>
        <dbReference type="Proteomes" id="UP001597187"/>
    </source>
</evidence>
<comment type="caution">
    <text evidence="2">The sequence shown here is derived from an EMBL/GenBank/DDBJ whole genome shotgun (WGS) entry which is preliminary data.</text>
</comment>
<name>A0ABD6AZM8_9EURY</name>
<reference evidence="2 3" key="1">
    <citation type="journal article" date="2019" name="Int. J. Syst. Evol. Microbiol.">
        <title>The Global Catalogue of Microorganisms (GCM) 10K type strain sequencing project: providing services to taxonomists for standard genome sequencing and annotation.</title>
        <authorList>
            <consortium name="The Broad Institute Genomics Platform"/>
            <consortium name="The Broad Institute Genome Sequencing Center for Infectious Disease"/>
            <person name="Wu L."/>
            <person name="Ma J."/>
        </authorList>
    </citation>
    <scope>NUCLEOTIDE SEQUENCE [LARGE SCALE GENOMIC DNA]</scope>
    <source>
        <strain evidence="2 3">CGMCC 1.12563</strain>
    </source>
</reference>
<dbReference type="AlphaFoldDB" id="A0ABD6AZM8"/>
<gene>
    <name evidence="2" type="ORF">ACFSBT_16945</name>
</gene>
<dbReference type="EMBL" id="JBHUDC010000008">
    <property type="protein sequence ID" value="MFD1514970.1"/>
    <property type="molecule type" value="Genomic_DNA"/>
</dbReference>
<dbReference type="SUPFAM" id="SSF57667">
    <property type="entry name" value="beta-beta-alpha zinc fingers"/>
    <property type="match status" value="1"/>
</dbReference>
<dbReference type="InterPro" id="IPR013087">
    <property type="entry name" value="Znf_C2H2_type"/>
</dbReference>
<organism evidence="2 3">
    <name type="scientific">Halomarina rubra</name>
    <dbReference type="NCBI Taxonomy" id="2071873"/>
    <lineage>
        <taxon>Archaea</taxon>
        <taxon>Methanobacteriati</taxon>
        <taxon>Methanobacteriota</taxon>
        <taxon>Stenosarchaea group</taxon>
        <taxon>Halobacteria</taxon>
        <taxon>Halobacteriales</taxon>
        <taxon>Natronomonadaceae</taxon>
        <taxon>Halomarina</taxon>
    </lineage>
</organism>
<dbReference type="RefSeq" id="WP_305794558.1">
    <property type="nucleotide sequence ID" value="NZ_JALXFV010000008.1"/>
</dbReference>
<dbReference type="PROSITE" id="PS50157">
    <property type="entry name" value="ZINC_FINGER_C2H2_2"/>
    <property type="match status" value="1"/>
</dbReference>
<feature type="domain" description="C2H2-type" evidence="1">
    <location>
        <begin position="15"/>
        <end position="41"/>
    </location>
</feature>
<accession>A0ABD6AZM8</accession>
<dbReference type="Gene3D" id="3.30.160.60">
    <property type="entry name" value="Classic Zinc Finger"/>
    <property type="match status" value="1"/>
</dbReference>
<proteinExistence type="predicted"/>
<dbReference type="InterPro" id="IPR036236">
    <property type="entry name" value="Znf_C2H2_sf"/>
</dbReference>
<evidence type="ECO:0000313" key="2">
    <source>
        <dbReference type="EMBL" id="MFD1514970.1"/>
    </source>
</evidence>
<sequence length="41" mass="4515">MGGDETDRTDREREHTCEACGRTFETAAALGRHVHDVGLVD</sequence>
<keyword evidence="3" id="KW-1185">Reference proteome</keyword>